<dbReference type="EMBL" id="JALJOT010000014">
    <property type="protein sequence ID" value="KAK9903546.1"/>
    <property type="molecule type" value="Genomic_DNA"/>
</dbReference>
<comment type="caution">
    <text evidence="3">The sequence shown here is derived from an EMBL/GenBank/DDBJ whole genome shotgun (WGS) entry which is preliminary data.</text>
</comment>
<dbReference type="SUPFAM" id="SSF53056">
    <property type="entry name" value="beta-carbonic anhydrase, cab"/>
    <property type="match status" value="1"/>
</dbReference>
<dbReference type="SMART" id="SM00947">
    <property type="entry name" value="Pro_CA"/>
    <property type="match status" value="1"/>
</dbReference>
<organism evidence="3 4">
    <name type="scientific">Coccomyxa subellipsoidea</name>
    <dbReference type="NCBI Taxonomy" id="248742"/>
    <lineage>
        <taxon>Eukaryota</taxon>
        <taxon>Viridiplantae</taxon>
        <taxon>Chlorophyta</taxon>
        <taxon>core chlorophytes</taxon>
        <taxon>Trebouxiophyceae</taxon>
        <taxon>Trebouxiophyceae incertae sedis</taxon>
        <taxon>Coccomyxaceae</taxon>
        <taxon>Coccomyxa</taxon>
    </lineage>
</organism>
<evidence type="ECO:0008006" key="5">
    <source>
        <dbReference type="Google" id="ProtNLM"/>
    </source>
</evidence>
<dbReference type="InterPro" id="IPR001765">
    <property type="entry name" value="Carbonic_anhydrase"/>
</dbReference>
<feature type="compositionally biased region" description="Low complexity" evidence="2">
    <location>
        <begin position="45"/>
        <end position="56"/>
    </location>
</feature>
<comment type="similarity">
    <text evidence="1">Belongs to the beta-class carbonic anhydrase family.</text>
</comment>
<sequence length="423" mass="45163">METVRERLPTTNEYEDQNSIVEDARLYPETTGKRLGQIVRFELETPGSPAATAPPANLGHITEEDEKSYRGSDAEGELSRCKADLELLEELYEDQTPIAVVLACSDSRCPPELVLDQGLGDLLVVRVAGNVVNDFVMGSIVNAVQLLGVRLVMVMGHTKCGMVARAVHHWAKHEARRLQNDKVQAATESAGTPRPAAARGPGGASTAAISKENGEKRHKSWLCGCGGPPATAGGADAPAAPSTAADQSRPSSSGQSLASNSSPSQSGGPRKTSLGRLTIDRLSVSPIGAIVGSIHAAVEHVGRDHGLNHVVSKIHRNEELNELGFSALQTQDSLGITRARLAKQRLNENLTLLNQIKDMQGVEEVATQNTVLSAKAVLKGLVKSIDVAICQEVEVVAAKYDLKDGKVSIVKRGWFSGRSFYYE</sequence>
<evidence type="ECO:0000256" key="1">
    <source>
        <dbReference type="ARBA" id="ARBA00006217"/>
    </source>
</evidence>
<proteinExistence type="inferred from homology"/>
<feature type="region of interest" description="Disordered" evidence="2">
    <location>
        <begin position="45"/>
        <end position="75"/>
    </location>
</feature>
<keyword evidence="4" id="KW-1185">Reference proteome</keyword>
<dbReference type="Gene3D" id="3.40.1050.10">
    <property type="entry name" value="Carbonic anhydrase"/>
    <property type="match status" value="1"/>
</dbReference>
<gene>
    <name evidence="3" type="ORF">WJX75_008408</name>
</gene>
<dbReference type="InterPro" id="IPR036874">
    <property type="entry name" value="Carbonic_anhydrase_sf"/>
</dbReference>
<accession>A0ABR2YED6</accession>
<feature type="compositionally biased region" description="Low complexity" evidence="2">
    <location>
        <begin position="232"/>
        <end position="269"/>
    </location>
</feature>
<evidence type="ECO:0000256" key="2">
    <source>
        <dbReference type="SAM" id="MobiDB-lite"/>
    </source>
</evidence>
<feature type="region of interest" description="Disordered" evidence="2">
    <location>
        <begin position="184"/>
        <end position="208"/>
    </location>
</feature>
<evidence type="ECO:0000313" key="4">
    <source>
        <dbReference type="Proteomes" id="UP001491310"/>
    </source>
</evidence>
<protein>
    <recommendedName>
        <fullName evidence="5">Carbonic anhydrase</fullName>
    </recommendedName>
</protein>
<feature type="region of interest" description="Disordered" evidence="2">
    <location>
        <begin position="232"/>
        <end position="275"/>
    </location>
</feature>
<dbReference type="PANTHER" id="PTHR11002:SF79">
    <property type="entry name" value="CARBONIC ANHYDRASE 2"/>
    <property type="match status" value="1"/>
</dbReference>
<evidence type="ECO:0000313" key="3">
    <source>
        <dbReference type="EMBL" id="KAK9903546.1"/>
    </source>
</evidence>
<dbReference type="PANTHER" id="PTHR11002">
    <property type="entry name" value="CARBONIC ANHYDRASE"/>
    <property type="match status" value="1"/>
</dbReference>
<name>A0ABR2YED6_9CHLO</name>
<dbReference type="Pfam" id="PF00484">
    <property type="entry name" value="Pro_CA"/>
    <property type="match status" value="1"/>
</dbReference>
<dbReference type="Proteomes" id="UP001491310">
    <property type="component" value="Unassembled WGS sequence"/>
</dbReference>
<feature type="compositionally biased region" description="Low complexity" evidence="2">
    <location>
        <begin position="189"/>
        <end position="208"/>
    </location>
</feature>
<reference evidence="3 4" key="1">
    <citation type="journal article" date="2024" name="Nat. Commun.">
        <title>Phylogenomics reveals the evolutionary origins of lichenization in chlorophyte algae.</title>
        <authorList>
            <person name="Puginier C."/>
            <person name="Libourel C."/>
            <person name="Otte J."/>
            <person name="Skaloud P."/>
            <person name="Haon M."/>
            <person name="Grisel S."/>
            <person name="Petersen M."/>
            <person name="Berrin J.G."/>
            <person name="Delaux P.M."/>
            <person name="Dal Grande F."/>
            <person name="Keller J."/>
        </authorList>
    </citation>
    <scope>NUCLEOTIDE SEQUENCE [LARGE SCALE GENOMIC DNA]</scope>
    <source>
        <strain evidence="3 4">SAG 216-7</strain>
    </source>
</reference>